<evidence type="ECO:0000313" key="1">
    <source>
        <dbReference type="EMBL" id="MDR6711669.1"/>
    </source>
</evidence>
<dbReference type="EMBL" id="JAVDTH010000005">
    <property type="protein sequence ID" value="MDR6711669.1"/>
    <property type="molecule type" value="Genomic_DNA"/>
</dbReference>
<keyword evidence="2" id="KW-1185">Reference proteome</keyword>
<protein>
    <submittedName>
        <fullName evidence="1">Cyanate permease</fullName>
    </submittedName>
</protein>
<reference evidence="1" key="1">
    <citation type="submission" date="2023-07" db="EMBL/GenBank/DDBJ databases">
        <title>Sorghum-associated microbial communities from plants grown in Nebraska, USA.</title>
        <authorList>
            <person name="Schachtman D."/>
        </authorList>
    </citation>
    <scope>NUCLEOTIDE SEQUENCE</scope>
    <source>
        <strain evidence="1">BE56</strain>
    </source>
</reference>
<accession>A0ACC6JZP9</accession>
<evidence type="ECO:0000313" key="2">
    <source>
        <dbReference type="Proteomes" id="UP001259587"/>
    </source>
</evidence>
<gene>
    <name evidence="1" type="ORF">J2W83_001263</name>
</gene>
<sequence>MLLNWLPSLLMGKGCTRPQTGAVQILFNLGGAAGSFLTGRG</sequence>
<organism evidence="1 2">
    <name type="scientific">Pseudomonas hunanensis</name>
    <dbReference type="NCBI Taxonomy" id="1247546"/>
    <lineage>
        <taxon>Bacteria</taxon>
        <taxon>Pseudomonadati</taxon>
        <taxon>Pseudomonadota</taxon>
        <taxon>Gammaproteobacteria</taxon>
        <taxon>Pseudomonadales</taxon>
        <taxon>Pseudomonadaceae</taxon>
        <taxon>Pseudomonas</taxon>
    </lineage>
</organism>
<proteinExistence type="predicted"/>
<name>A0ACC6JZP9_9PSED</name>
<comment type="caution">
    <text evidence="1">The sequence shown here is derived from an EMBL/GenBank/DDBJ whole genome shotgun (WGS) entry which is preliminary data.</text>
</comment>
<dbReference type="Proteomes" id="UP001259587">
    <property type="component" value="Unassembled WGS sequence"/>
</dbReference>